<dbReference type="GO" id="GO:0004794">
    <property type="term" value="F:threonine deaminase activity"/>
    <property type="evidence" value="ECO:0007669"/>
    <property type="project" value="TreeGrafter"/>
</dbReference>
<dbReference type="NCBIfam" id="NF006050">
    <property type="entry name" value="PRK08197.1"/>
    <property type="match status" value="1"/>
</dbReference>
<dbReference type="InterPro" id="IPR036052">
    <property type="entry name" value="TrpB-like_PALP_sf"/>
</dbReference>
<evidence type="ECO:0000256" key="1">
    <source>
        <dbReference type="ARBA" id="ARBA00001933"/>
    </source>
</evidence>
<dbReference type="CDD" id="cd01563">
    <property type="entry name" value="Thr-synth_1"/>
    <property type="match status" value="1"/>
</dbReference>
<dbReference type="PROSITE" id="PS00165">
    <property type="entry name" value="DEHYDRATASE_SER_THR"/>
    <property type="match status" value="1"/>
</dbReference>
<reference evidence="5" key="2">
    <citation type="journal article" date="2015" name="ISME J.">
        <title>A new class of marine Euryarchaeota group II from the Mediterranean deep chlorophyll maximum.</title>
        <authorList>
            <person name="Martin-Cuadrado A.B."/>
            <person name="Garcia-Heredia I."/>
            <person name="Molto A.G."/>
            <person name="Lopez-Ubeda R."/>
            <person name="Kimes N."/>
            <person name="Lopez-Garcia P."/>
            <person name="Moreira D."/>
            <person name="Rodriguez-Valera F."/>
        </authorList>
    </citation>
    <scope>NUCLEOTIDE SEQUENCE</scope>
</reference>
<accession>A0A1B1TC24</accession>
<dbReference type="AlphaFoldDB" id="A0A1B1TC24"/>
<dbReference type="GO" id="GO:0009097">
    <property type="term" value="P:isoleucine biosynthetic process"/>
    <property type="evidence" value="ECO:0007669"/>
    <property type="project" value="TreeGrafter"/>
</dbReference>
<evidence type="ECO:0000256" key="2">
    <source>
        <dbReference type="ARBA" id="ARBA00022898"/>
    </source>
</evidence>
<keyword evidence="2" id="KW-0663">Pyridoxal phosphate</keyword>
<dbReference type="EMBL" id="KP211853">
    <property type="protein sequence ID" value="ANV79837.1"/>
    <property type="molecule type" value="Genomic_DNA"/>
</dbReference>
<dbReference type="SUPFAM" id="SSF53686">
    <property type="entry name" value="Tryptophan synthase beta subunit-like PLP-dependent enzymes"/>
    <property type="match status" value="1"/>
</dbReference>
<dbReference type="InterPro" id="IPR050147">
    <property type="entry name" value="Ser/Thr_Dehydratase"/>
</dbReference>
<dbReference type="GO" id="GO:0030170">
    <property type="term" value="F:pyridoxal phosphate binding"/>
    <property type="evidence" value="ECO:0007669"/>
    <property type="project" value="InterPro"/>
</dbReference>
<dbReference type="InterPro" id="IPR000634">
    <property type="entry name" value="Ser/Thr_deHydtase_PyrdxlP-BS"/>
</dbReference>
<feature type="domain" description="Tryptophan synthase beta chain-like PALP" evidence="4">
    <location>
        <begin position="73"/>
        <end position="377"/>
    </location>
</feature>
<protein>
    <submittedName>
        <fullName evidence="5">Threonine synthase (ThrC)</fullName>
    </submittedName>
</protein>
<sequence length="406" mass="44096">MNYVTHLECAFTGEIVEKGIPHTLSPAGKPLLVKYDLKRMKKEITREDIENSTEPGFWRYSPLLPVSNPDNKVSLGEVITPLITLKSSVDHLHVNYGNVIFKDESRLPTGSFKARGLGMAVSMAKEFGFQHLAIPTNGNAGSALAAYAARAGLKSTVLCPDNTPVINTSETLAQGADTFLVNGLIGDCGSIINEGKEQIGWFAVSTLKEPYRIEGKKTMGLELAEQLGWDLPDVIFYPTGGGTGLIGMWKAFHELLELGWIDCKLPRMIAVQSTGCAPIVKAWNEGNRHAEFWDNAETLASGIRVSSAIGDFLILDAVKESGGFAISVTDEHITKICEHVGQTDGLLLSPEGAATFAAYEISLEQGLVDKNDKVILFNTATGLKYPLPEVTKKLVKEHDFDASKFN</sequence>
<reference evidence="5" key="1">
    <citation type="submission" date="2014-11" db="EMBL/GenBank/DDBJ databases">
        <authorList>
            <person name="Zhu J."/>
            <person name="Qi W."/>
            <person name="Song R."/>
        </authorList>
    </citation>
    <scope>NUCLEOTIDE SEQUENCE</scope>
</reference>
<evidence type="ECO:0000313" key="5">
    <source>
        <dbReference type="EMBL" id="ANV79837.1"/>
    </source>
</evidence>
<proteinExistence type="predicted"/>
<dbReference type="GO" id="GO:0006567">
    <property type="term" value="P:L-threonine catabolic process"/>
    <property type="evidence" value="ECO:0007669"/>
    <property type="project" value="TreeGrafter"/>
</dbReference>
<dbReference type="Gene3D" id="3.40.50.1100">
    <property type="match status" value="2"/>
</dbReference>
<name>A0A1B1TC24_9ARCH</name>
<dbReference type="GO" id="GO:0006565">
    <property type="term" value="P:L-serine catabolic process"/>
    <property type="evidence" value="ECO:0007669"/>
    <property type="project" value="TreeGrafter"/>
</dbReference>
<keyword evidence="3" id="KW-0456">Lyase</keyword>
<dbReference type="PANTHER" id="PTHR48078:SF6">
    <property type="entry name" value="L-THREONINE DEHYDRATASE CATABOLIC TDCB"/>
    <property type="match status" value="1"/>
</dbReference>
<organism evidence="5">
    <name type="scientific">uncultured Poseidoniia archaeon</name>
    <dbReference type="NCBI Taxonomy" id="1697135"/>
    <lineage>
        <taxon>Archaea</taxon>
        <taxon>Methanobacteriati</taxon>
        <taxon>Thermoplasmatota</taxon>
        <taxon>Candidatus Poseidoniia</taxon>
        <taxon>environmental samples</taxon>
    </lineage>
</organism>
<dbReference type="GO" id="GO:0003941">
    <property type="term" value="F:L-serine ammonia-lyase activity"/>
    <property type="evidence" value="ECO:0007669"/>
    <property type="project" value="TreeGrafter"/>
</dbReference>
<dbReference type="InterPro" id="IPR001926">
    <property type="entry name" value="TrpB-like_PALP"/>
</dbReference>
<comment type="cofactor">
    <cofactor evidence="1">
        <name>pyridoxal 5'-phosphate</name>
        <dbReference type="ChEBI" id="CHEBI:597326"/>
    </cofactor>
</comment>
<evidence type="ECO:0000256" key="3">
    <source>
        <dbReference type="ARBA" id="ARBA00023239"/>
    </source>
</evidence>
<dbReference type="PANTHER" id="PTHR48078">
    <property type="entry name" value="THREONINE DEHYDRATASE, MITOCHONDRIAL-RELATED"/>
    <property type="match status" value="1"/>
</dbReference>
<dbReference type="Pfam" id="PF00291">
    <property type="entry name" value="PALP"/>
    <property type="match status" value="1"/>
</dbReference>
<evidence type="ECO:0000259" key="4">
    <source>
        <dbReference type="Pfam" id="PF00291"/>
    </source>
</evidence>